<keyword evidence="4" id="KW-1185">Reference proteome</keyword>
<organism evidence="3 4">
    <name type="scientific">Rubroshorea leprosula</name>
    <dbReference type="NCBI Taxonomy" id="152421"/>
    <lineage>
        <taxon>Eukaryota</taxon>
        <taxon>Viridiplantae</taxon>
        <taxon>Streptophyta</taxon>
        <taxon>Embryophyta</taxon>
        <taxon>Tracheophyta</taxon>
        <taxon>Spermatophyta</taxon>
        <taxon>Magnoliopsida</taxon>
        <taxon>eudicotyledons</taxon>
        <taxon>Gunneridae</taxon>
        <taxon>Pentapetalae</taxon>
        <taxon>rosids</taxon>
        <taxon>malvids</taxon>
        <taxon>Malvales</taxon>
        <taxon>Dipterocarpaceae</taxon>
        <taxon>Rubroshorea</taxon>
    </lineage>
</organism>
<dbReference type="InterPro" id="IPR001584">
    <property type="entry name" value="Integrase_cat-core"/>
</dbReference>
<dbReference type="InterPro" id="IPR036397">
    <property type="entry name" value="RNaseH_sf"/>
</dbReference>
<proteinExistence type="predicted"/>
<dbReference type="PANTHER" id="PTHR42648:SF18">
    <property type="entry name" value="RETROTRANSPOSON, UNCLASSIFIED-LIKE PROTEIN"/>
    <property type="match status" value="1"/>
</dbReference>
<feature type="region of interest" description="Disordered" evidence="1">
    <location>
        <begin position="506"/>
        <end position="535"/>
    </location>
</feature>
<dbReference type="Gene3D" id="3.30.420.10">
    <property type="entry name" value="Ribonuclease H-like superfamily/Ribonuclease H"/>
    <property type="match status" value="1"/>
</dbReference>
<dbReference type="GO" id="GO:0003676">
    <property type="term" value="F:nucleic acid binding"/>
    <property type="evidence" value="ECO:0007669"/>
    <property type="project" value="InterPro"/>
</dbReference>
<dbReference type="EMBL" id="BPVZ01000066">
    <property type="protein sequence ID" value="GKV24534.1"/>
    <property type="molecule type" value="Genomic_DNA"/>
</dbReference>
<dbReference type="GO" id="GO:0015074">
    <property type="term" value="P:DNA integration"/>
    <property type="evidence" value="ECO:0007669"/>
    <property type="project" value="InterPro"/>
</dbReference>
<dbReference type="Proteomes" id="UP001054252">
    <property type="component" value="Unassembled WGS sequence"/>
</dbReference>
<dbReference type="SUPFAM" id="SSF53098">
    <property type="entry name" value="Ribonuclease H-like"/>
    <property type="match status" value="1"/>
</dbReference>
<name>A0AAV5KIV0_9ROSI</name>
<comment type="caution">
    <text evidence="3">The sequence shown here is derived from an EMBL/GenBank/DDBJ whole genome shotgun (WGS) entry which is preliminary data.</text>
</comment>
<feature type="compositionally biased region" description="Low complexity" evidence="1">
    <location>
        <begin position="520"/>
        <end position="534"/>
    </location>
</feature>
<dbReference type="PANTHER" id="PTHR42648">
    <property type="entry name" value="TRANSPOSASE, PUTATIVE-RELATED"/>
    <property type="match status" value="1"/>
</dbReference>
<dbReference type="Pfam" id="PF25597">
    <property type="entry name" value="SH3_retrovirus"/>
    <property type="match status" value="1"/>
</dbReference>
<accession>A0AAV5KIV0</accession>
<dbReference type="Pfam" id="PF00665">
    <property type="entry name" value="rve"/>
    <property type="match status" value="1"/>
</dbReference>
<reference evidence="3 4" key="1">
    <citation type="journal article" date="2021" name="Commun. Biol.">
        <title>The genome of Shorea leprosula (Dipterocarpaceae) highlights the ecological relevance of drought in aseasonal tropical rainforests.</title>
        <authorList>
            <person name="Ng K.K.S."/>
            <person name="Kobayashi M.J."/>
            <person name="Fawcett J.A."/>
            <person name="Hatakeyama M."/>
            <person name="Paape T."/>
            <person name="Ng C.H."/>
            <person name="Ang C.C."/>
            <person name="Tnah L.H."/>
            <person name="Lee C.T."/>
            <person name="Nishiyama T."/>
            <person name="Sese J."/>
            <person name="O'Brien M.J."/>
            <person name="Copetti D."/>
            <person name="Mohd Noor M.I."/>
            <person name="Ong R.C."/>
            <person name="Putra M."/>
            <person name="Sireger I.Z."/>
            <person name="Indrioko S."/>
            <person name="Kosugi Y."/>
            <person name="Izuno A."/>
            <person name="Isagi Y."/>
            <person name="Lee S.L."/>
            <person name="Shimizu K.K."/>
        </authorList>
    </citation>
    <scope>NUCLEOTIDE SEQUENCE [LARGE SCALE GENOMIC DNA]</scope>
    <source>
        <strain evidence="3">214</strain>
    </source>
</reference>
<dbReference type="AlphaFoldDB" id="A0AAV5KIV0"/>
<dbReference type="InterPro" id="IPR057670">
    <property type="entry name" value="SH3_retrovirus"/>
</dbReference>
<evidence type="ECO:0000256" key="1">
    <source>
        <dbReference type="SAM" id="MobiDB-lite"/>
    </source>
</evidence>
<feature type="domain" description="Integrase catalytic" evidence="2">
    <location>
        <begin position="248"/>
        <end position="417"/>
    </location>
</feature>
<evidence type="ECO:0000313" key="4">
    <source>
        <dbReference type="Proteomes" id="UP001054252"/>
    </source>
</evidence>
<protein>
    <recommendedName>
        <fullName evidence="2">Integrase catalytic domain-containing protein</fullName>
    </recommendedName>
</protein>
<dbReference type="Pfam" id="PF14223">
    <property type="entry name" value="Retrotran_gag_2"/>
    <property type="match status" value="1"/>
</dbReference>
<sequence length="576" mass="65918">MASGNLISLQVPKFSKEKFDNWCIQMKAILGAHDVWEIVENGYDASQDISALTQAQKDQFNSIKKKDQKAVSLIHQALDEVTFEKVSNATIAKQLWQKLQAAYKGKEKAKKMRRLDEEVTDLRIIEKILRSVIEKFDYVVTAIEESKGLEDMTVEELSGSLEAHEEKLNRRKKEPVEFGNNVKANFSQDEDKEVNEKVETTLLLACKEMKNEDKHSWYLDTGASNHMCGNNKEVNTILDGNHQFISNVCYAPDMKSNILSVDQLLEKGYAVFTKDVAKCLTSCYKDSSWLGHLNFEGPKAMASRRMVKALVEKENGFKIQVLRSDKGGEFISKEFQEFCTANGVHHFLTTPGSPQHNEVVERKNITILNMARSMMKTKKMPTEFWAEAVECAVYLLNCCITKAVDNKTPIELWSGRKPSVHHLKVFGSIALAHVHDGKRIKIDDKCKKYVFFGYDYRTKRYKLYDPDGGKAVTGRDVDFDEEAMWDWKSQEENYEFLHYFAKEDDEEERRETITPPASLSRGEISSPEGSSSEGLLRTRRLSDIYQEIEETNDVTLFCLFADTEPINFNEAAKDEK</sequence>
<gene>
    <name evidence="3" type="ORF">SLEP1_g34136</name>
</gene>
<dbReference type="InterPro" id="IPR039537">
    <property type="entry name" value="Retrotran_Ty1/copia-like"/>
</dbReference>
<dbReference type="InterPro" id="IPR012337">
    <property type="entry name" value="RNaseH-like_sf"/>
</dbReference>
<dbReference type="PROSITE" id="PS50994">
    <property type="entry name" value="INTEGRASE"/>
    <property type="match status" value="1"/>
</dbReference>
<evidence type="ECO:0000313" key="3">
    <source>
        <dbReference type="EMBL" id="GKV24534.1"/>
    </source>
</evidence>
<evidence type="ECO:0000259" key="2">
    <source>
        <dbReference type="PROSITE" id="PS50994"/>
    </source>
</evidence>